<feature type="transmembrane region" description="Helical" evidence="7">
    <location>
        <begin position="175"/>
        <end position="197"/>
    </location>
</feature>
<dbReference type="GO" id="GO:0022857">
    <property type="term" value="F:transmembrane transporter activity"/>
    <property type="evidence" value="ECO:0007669"/>
    <property type="project" value="InterPro"/>
</dbReference>
<dbReference type="PROSITE" id="PS50850">
    <property type="entry name" value="MFS"/>
    <property type="match status" value="1"/>
</dbReference>
<dbReference type="GO" id="GO:0005886">
    <property type="term" value="C:plasma membrane"/>
    <property type="evidence" value="ECO:0007669"/>
    <property type="project" value="UniProtKB-SubCell"/>
</dbReference>
<dbReference type="RefSeq" id="WP_053605078.1">
    <property type="nucleotide sequence ID" value="NZ_CP012600.1"/>
</dbReference>
<keyword evidence="9" id="KW-0762">Sugar transport</keyword>
<keyword evidence="6 7" id="KW-0472">Membrane</keyword>
<comment type="subcellular location">
    <subcellularLocation>
        <location evidence="1">Cell membrane</location>
        <topology evidence="1">Multi-pass membrane protein</topology>
    </subcellularLocation>
</comment>
<feature type="transmembrane region" description="Helical" evidence="7">
    <location>
        <begin position="113"/>
        <end position="136"/>
    </location>
</feature>
<dbReference type="Pfam" id="PF07690">
    <property type="entry name" value="MFS_1"/>
    <property type="match status" value="1"/>
</dbReference>
<evidence type="ECO:0000256" key="7">
    <source>
        <dbReference type="SAM" id="Phobius"/>
    </source>
</evidence>
<feature type="transmembrane region" description="Helical" evidence="7">
    <location>
        <begin position="21"/>
        <end position="45"/>
    </location>
</feature>
<dbReference type="InterPro" id="IPR036259">
    <property type="entry name" value="MFS_trans_sf"/>
</dbReference>
<dbReference type="Gene3D" id="1.20.1250.20">
    <property type="entry name" value="MFS general substrate transporter like domains"/>
    <property type="match status" value="2"/>
</dbReference>
<keyword evidence="5 7" id="KW-1133">Transmembrane helix</keyword>
<dbReference type="InterPro" id="IPR011701">
    <property type="entry name" value="MFS"/>
</dbReference>
<feature type="transmembrane region" description="Helical" evidence="7">
    <location>
        <begin position="347"/>
        <end position="370"/>
    </location>
</feature>
<keyword evidence="2" id="KW-0813">Transport</keyword>
<reference evidence="10" key="1">
    <citation type="submission" date="2015-08" db="EMBL/GenBank/DDBJ databases">
        <title>Genome sequencing project for genomic taxonomy and phylogenomics of Bacillus-like bacteria.</title>
        <authorList>
            <person name="Liu B."/>
            <person name="Wang J."/>
            <person name="Zhu Y."/>
            <person name="Liu G."/>
            <person name="Chen Q."/>
            <person name="Chen Z."/>
            <person name="Lan J."/>
            <person name="Che J."/>
            <person name="Ge C."/>
            <person name="Shi H."/>
            <person name="Pan Z."/>
            <person name="Liu X."/>
        </authorList>
    </citation>
    <scope>NUCLEOTIDE SEQUENCE [LARGE SCALE GENOMIC DNA]</scope>
    <source>
        <strain evidence="10">FJAT-4402</strain>
    </source>
</reference>
<proteinExistence type="predicted"/>
<feature type="transmembrane region" description="Helical" evidence="7">
    <location>
        <begin position="309"/>
        <end position="335"/>
    </location>
</feature>
<protein>
    <submittedName>
        <fullName evidence="9">MFS sugar transporter</fullName>
    </submittedName>
</protein>
<evidence type="ECO:0000256" key="3">
    <source>
        <dbReference type="ARBA" id="ARBA00022475"/>
    </source>
</evidence>
<feature type="transmembrane region" description="Helical" evidence="7">
    <location>
        <begin position="218"/>
        <end position="243"/>
    </location>
</feature>
<evidence type="ECO:0000256" key="4">
    <source>
        <dbReference type="ARBA" id="ARBA00022692"/>
    </source>
</evidence>
<keyword evidence="4 7" id="KW-0812">Transmembrane</keyword>
<feature type="domain" description="Major facilitator superfamily (MFS) profile" evidence="8">
    <location>
        <begin position="23"/>
        <end position="402"/>
    </location>
</feature>
<feature type="transmembrane region" description="Helical" evidence="7">
    <location>
        <begin position="376"/>
        <end position="400"/>
    </location>
</feature>
<accession>A0A0M4FZU7</accession>
<dbReference type="InterPro" id="IPR020846">
    <property type="entry name" value="MFS_dom"/>
</dbReference>
<keyword evidence="10" id="KW-1185">Reference proteome</keyword>
<feature type="transmembrane region" description="Helical" evidence="7">
    <location>
        <begin position="89"/>
        <end position="107"/>
    </location>
</feature>
<sequence length="409" mass="43020">MELNASAEPQAQASVMTRQSWIALLSLAICTFSLGTTEFVIVGLLPTVADALHVTESQTGLLVSAYAIGIAIGSPIFTSLTGSMPRKKLLFMLMVVFILGNAAGSIAPTFGLILISRIITAVAHGVFFSVGTVVAAEMVPANKKGSAVSMMLSGLTIATILGVPFGTVIGQAFGWRWTFIGVALLGIIGFICLLLFLPKNIKMDAPPTFRDQVNLISNGRVILALLMTILGFGGTFVSYTFLAPILQDITGFAEGSVSVILLVYGVAVAIGNLIGGKIADQYPIKGLRVVFLLQAVILAVFSLTAPFQALGLVTVFFMGLFAFMMNAGVQVYTVSLADKFVPTARNIASAFTISSFNIGIASGSYIGGIVTDSIGLIHTAWIGALMVVGAIILAFVNYGLDKKQQLFEQ</sequence>
<evidence type="ECO:0000256" key="6">
    <source>
        <dbReference type="ARBA" id="ARBA00023136"/>
    </source>
</evidence>
<organism evidence="9 10">
    <name type="scientific">Bacillus gobiensis</name>
    <dbReference type="NCBI Taxonomy" id="1441095"/>
    <lineage>
        <taxon>Bacteria</taxon>
        <taxon>Bacillati</taxon>
        <taxon>Bacillota</taxon>
        <taxon>Bacilli</taxon>
        <taxon>Bacillales</taxon>
        <taxon>Bacillaceae</taxon>
        <taxon>Bacillus</taxon>
    </lineage>
</organism>
<evidence type="ECO:0000256" key="1">
    <source>
        <dbReference type="ARBA" id="ARBA00004651"/>
    </source>
</evidence>
<evidence type="ECO:0000256" key="5">
    <source>
        <dbReference type="ARBA" id="ARBA00022989"/>
    </source>
</evidence>
<feature type="transmembrane region" description="Helical" evidence="7">
    <location>
        <begin position="286"/>
        <end position="303"/>
    </location>
</feature>
<evidence type="ECO:0000313" key="9">
    <source>
        <dbReference type="EMBL" id="ALC83238.1"/>
    </source>
</evidence>
<evidence type="ECO:0000259" key="8">
    <source>
        <dbReference type="PROSITE" id="PS50850"/>
    </source>
</evidence>
<dbReference type="SUPFAM" id="SSF103473">
    <property type="entry name" value="MFS general substrate transporter"/>
    <property type="match status" value="1"/>
</dbReference>
<evidence type="ECO:0000313" key="10">
    <source>
        <dbReference type="Proteomes" id="UP000067625"/>
    </source>
</evidence>
<dbReference type="PANTHER" id="PTHR43124:SF8">
    <property type="entry name" value="INNER MEMBRANE TRANSPORT PROTEIN YDHP"/>
    <property type="match status" value="1"/>
</dbReference>
<reference evidence="9 10" key="2">
    <citation type="journal article" date="2016" name="Int. J. Syst. Evol. Microbiol.">
        <title>Bacillus gobiensis sp. nov., isolated from a soil sample.</title>
        <authorList>
            <person name="Liu B."/>
            <person name="Liu G.H."/>
            <person name="Cetin S."/>
            <person name="Schumann P."/>
            <person name="Pan Z.Z."/>
            <person name="Chen Q.Q."/>
        </authorList>
    </citation>
    <scope>NUCLEOTIDE SEQUENCE [LARGE SCALE GENOMIC DNA]</scope>
    <source>
        <strain evidence="9 10">FJAT-4402</strain>
    </source>
</reference>
<dbReference type="AlphaFoldDB" id="A0A0M4FZU7"/>
<dbReference type="InterPro" id="IPR050189">
    <property type="entry name" value="MFS_Efflux_Transporters"/>
</dbReference>
<keyword evidence="3" id="KW-1003">Cell membrane</keyword>
<dbReference type="CDD" id="cd17324">
    <property type="entry name" value="MFS_NepI_like"/>
    <property type="match status" value="1"/>
</dbReference>
<dbReference type="OrthoDB" id="9788453at2"/>
<feature type="transmembrane region" description="Helical" evidence="7">
    <location>
        <begin position="148"/>
        <end position="169"/>
    </location>
</feature>
<dbReference type="PANTHER" id="PTHR43124">
    <property type="entry name" value="PURINE EFFLUX PUMP PBUE"/>
    <property type="match status" value="1"/>
</dbReference>
<gene>
    <name evidence="9" type="ORF">AM592_18020</name>
</gene>
<name>A0A0M4FZU7_9BACI</name>
<feature type="transmembrane region" description="Helical" evidence="7">
    <location>
        <begin position="57"/>
        <end position="77"/>
    </location>
</feature>
<evidence type="ECO:0000256" key="2">
    <source>
        <dbReference type="ARBA" id="ARBA00022448"/>
    </source>
</evidence>
<dbReference type="STRING" id="1441095.AM592_18020"/>
<dbReference type="EMBL" id="CP012600">
    <property type="protein sequence ID" value="ALC83238.1"/>
    <property type="molecule type" value="Genomic_DNA"/>
</dbReference>
<dbReference type="Proteomes" id="UP000067625">
    <property type="component" value="Chromosome"/>
</dbReference>
<dbReference type="PATRIC" id="fig|1441095.3.peg.3989"/>
<feature type="transmembrane region" description="Helical" evidence="7">
    <location>
        <begin position="255"/>
        <end position="274"/>
    </location>
</feature>